<comment type="subcellular location">
    <subcellularLocation>
        <location evidence="1">Cytoplasm</location>
    </subcellularLocation>
</comment>
<gene>
    <name evidence="14" type="ORF">CG710_008165</name>
</gene>
<evidence type="ECO:0000256" key="11">
    <source>
        <dbReference type="SAM" id="Coils"/>
    </source>
</evidence>
<dbReference type="InterPro" id="IPR018060">
    <property type="entry name" value="HTH_AraC"/>
</dbReference>
<proteinExistence type="predicted"/>
<dbReference type="SUPFAM" id="SSF46689">
    <property type="entry name" value="Homeodomain-like"/>
    <property type="match status" value="1"/>
</dbReference>
<dbReference type="InterPro" id="IPR009057">
    <property type="entry name" value="Homeodomain-like_sf"/>
</dbReference>
<dbReference type="SMART" id="SM00448">
    <property type="entry name" value="REC"/>
    <property type="match status" value="1"/>
</dbReference>
<evidence type="ECO:0000256" key="1">
    <source>
        <dbReference type="ARBA" id="ARBA00004496"/>
    </source>
</evidence>
<evidence type="ECO:0000256" key="10">
    <source>
        <dbReference type="PROSITE-ProRule" id="PRU00169"/>
    </source>
</evidence>
<feature type="domain" description="Response regulatory" evidence="13">
    <location>
        <begin position="7"/>
        <end position="124"/>
    </location>
</feature>
<keyword evidence="3" id="KW-0963">Cytoplasm</keyword>
<comment type="caution">
    <text evidence="14">The sequence shown here is derived from an EMBL/GenBank/DDBJ whole genome shotgun (WGS) entry which is preliminary data.</text>
</comment>
<dbReference type="GO" id="GO:0005737">
    <property type="term" value="C:cytoplasm"/>
    <property type="evidence" value="ECO:0007669"/>
    <property type="project" value="UniProtKB-SubCell"/>
</dbReference>
<keyword evidence="8" id="KW-0804">Transcription</keyword>
<dbReference type="PROSITE" id="PS50110">
    <property type="entry name" value="RESPONSE_REGULATORY"/>
    <property type="match status" value="1"/>
</dbReference>
<dbReference type="EMBL" id="NOKA02000011">
    <property type="protein sequence ID" value="RDY31684.1"/>
    <property type="molecule type" value="Genomic_DNA"/>
</dbReference>
<evidence type="ECO:0000256" key="8">
    <source>
        <dbReference type="ARBA" id="ARBA00023163"/>
    </source>
</evidence>
<evidence type="ECO:0000256" key="4">
    <source>
        <dbReference type="ARBA" id="ARBA00022553"/>
    </source>
</evidence>
<dbReference type="Gene3D" id="3.40.50.2300">
    <property type="match status" value="1"/>
</dbReference>
<dbReference type="Gene3D" id="1.10.10.60">
    <property type="entry name" value="Homeodomain-like"/>
    <property type="match status" value="2"/>
</dbReference>
<dbReference type="PANTHER" id="PTHR42713:SF3">
    <property type="entry name" value="TRANSCRIPTIONAL REGULATORY PROTEIN HPTR"/>
    <property type="match status" value="1"/>
</dbReference>
<dbReference type="PANTHER" id="PTHR42713">
    <property type="entry name" value="HISTIDINE KINASE-RELATED"/>
    <property type="match status" value="1"/>
</dbReference>
<keyword evidence="11" id="KW-0175">Coiled coil</keyword>
<dbReference type="GO" id="GO:0000160">
    <property type="term" value="P:phosphorelay signal transduction system"/>
    <property type="evidence" value="ECO:0007669"/>
    <property type="project" value="UniProtKB-KW"/>
</dbReference>
<evidence type="ECO:0000256" key="5">
    <source>
        <dbReference type="ARBA" id="ARBA00023012"/>
    </source>
</evidence>
<reference evidence="14 15" key="1">
    <citation type="journal article" date="2017" name="Genome Announc.">
        <title>Draft Genome Sequence of a Sporulating and Motile Strain of Lachnotalea glycerini Isolated from Water in Quebec City, Canada.</title>
        <authorList>
            <person name="Maheux A.F."/>
            <person name="Boudreau D.K."/>
            <person name="Berube E."/>
            <person name="Boissinot M."/>
            <person name="Raymond F."/>
            <person name="Brodeur S."/>
            <person name="Corbeil J."/>
            <person name="Isabel S."/>
            <person name="Omar R.F."/>
            <person name="Bergeron M.G."/>
        </authorList>
    </citation>
    <scope>NUCLEOTIDE SEQUENCE [LARGE SCALE GENOMIC DNA]</scope>
    <source>
        <strain evidence="14 15">CCRI-19302</strain>
    </source>
</reference>
<feature type="domain" description="HTH araC/xylS-type" evidence="12">
    <location>
        <begin position="427"/>
        <end position="526"/>
    </location>
</feature>
<sequence>MCKLSIRVLLVDDEKLERVLIRNGFDWESNGFEIVGEAGTGEEALEYMMHKKPQLVLTDISMPHMDGLELSEQILKISPDCHIIIVTGYREFDYARRALKIGVEDFLLKPVNINEISELANKIKVKIKQEEKQVQAVEELKASVLADQDIVMESFFQRLVENRIPKDEARRKLMLYNCENLMVECICLNIQLREDVDEQKLSKEHKEIINLIRQQDYQNFVCFTHYMQNIILYFTNHKYESVIELAAVLHDKLTNTAKILATIGISECNQGFQGISKAFEESKKALSASIFLGRNRSVTYKEYEEVMNQNQNKEEIDWENFLFALQNSLTDKVNEYIQEYVELIQCSRVTDIEYYRLMIMNILTRAGTTLNKYGMSLAQLVGEERLYKEVRLINTLNEMAEYLSQTLRIIMNYHESKKLKQKNKVVVEATAFIDKNLFDPELSLKLVASKIYSNESYLSRVFKKEKEISLIEYILKNRIEESIRLLNTTDLKVYEIAEKIGFRDSHYFSICFKKQTGVTVKEFKRSKN</sequence>
<dbReference type="Pfam" id="PF12833">
    <property type="entry name" value="HTH_18"/>
    <property type="match status" value="1"/>
</dbReference>
<comment type="function">
    <text evidence="9">May play the central regulatory role in sporulation. It may be an element of the effector pathway responsible for the activation of sporulation genes in response to nutritional stress. Spo0A may act in concert with spo0H (a sigma factor) to control the expression of some genes that are critical to the sporulation process.</text>
</comment>
<feature type="modified residue" description="4-aspartylphosphate" evidence="10">
    <location>
        <position position="59"/>
    </location>
</feature>
<dbReference type="SMART" id="SM00342">
    <property type="entry name" value="HTH_ARAC"/>
    <property type="match status" value="1"/>
</dbReference>
<dbReference type="InterPro" id="IPR001789">
    <property type="entry name" value="Sig_transdc_resp-reg_receiver"/>
</dbReference>
<evidence type="ECO:0000259" key="13">
    <source>
        <dbReference type="PROSITE" id="PS50110"/>
    </source>
</evidence>
<dbReference type="GO" id="GO:0043565">
    <property type="term" value="F:sequence-specific DNA binding"/>
    <property type="evidence" value="ECO:0007669"/>
    <property type="project" value="InterPro"/>
</dbReference>
<dbReference type="GO" id="GO:0003700">
    <property type="term" value="F:DNA-binding transcription factor activity"/>
    <property type="evidence" value="ECO:0007669"/>
    <property type="project" value="InterPro"/>
</dbReference>
<dbReference type="Proteomes" id="UP000216411">
    <property type="component" value="Unassembled WGS sequence"/>
</dbReference>
<dbReference type="PROSITE" id="PS01124">
    <property type="entry name" value="HTH_ARAC_FAMILY_2"/>
    <property type="match status" value="1"/>
</dbReference>
<feature type="coiled-coil region" evidence="11">
    <location>
        <begin position="113"/>
        <end position="147"/>
    </location>
</feature>
<keyword evidence="5" id="KW-0902">Two-component regulatory system</keyword>
<evidence type="ECO:0000256" key="2">
    <source>
        <dbReference type="ARBA" id="ARBA00018672"/>
    </source>
</evidence>
<keyword evidence="15" id="KW-1185">Reference proteome</keyword>
<evidence type="ECO:0000256" key="3">
    <source>
        <dbReference type="ARBA" id="ARBA00022490"/>
    </source>
</evidence>
<evidence type="ECO:0000313" key="14">
    <source>
        <dbReference type="EMBL" id="RDY31684.1"/>
    </source>
</evidence>
<dbReference type="AlphaFoldDB" id="A0A371JG05"/>
<keyword evidence="4 10" id="KW-0597">Phosphoprotein</keyword>
<protein>
    <recommendedName>
        <fullName evidence="2">Stage 0 sporulation protein A homolog</fullName>
    </recommendedName>
</protein>
<dbReference type="CDD" id="cd17536">
    <property type="entry name" value="REC_YesN-like"/>
    <property type="match status" value="1"/>
</dbReference>
<evidence type="ECO:0000256" key="6">
    <source>
        <dbReference type="ARBA" id="ARBA00023015"/>
    </source>
</evidence>
<evidence type="ECO:0000256" key="9">
    <source>
        <dbReference type="ARBA" id="ARBA00024867"/>
    </source>
</evidence>
<evidence type="ECO:0000259" key="12">
    <source>
        <dbReference type="PROSITE" id="PS01124"/>
    </source>
</evidence>
<dbReference type="InterPro" id="IPR011006">
    <property type="entry name" value="CheY-like_superfamily"/>
</dbReference>
<evidence type="ECO:0000313" key="15">
    <source>
        <dbReference type="Proteomes" id="UP000216411"/>
    </source>
</evidence>
<name>A0A371JG05_9FIRM</name>
<dbReference type="InterPro" id="IPR051552">
    <property type="entry name" value="HptR"/>
</dbReference>
<evidence type="ECO:0000256" key="7">
    <source>
        <dbReference type="ARBA" id="ARBA00023125"/>
    </source>
</evidence>
<dbReference type="SUPFAM" id="SSF52172">
    <property type="entry name" value="CheY-like"/>
    <property type="match status" value="1"/>
</dbReference>
<accession>A0A371JG05</accession>
<keyword evidence="6" id="KW-0805">Transcription regulation</keyword>
<organism evidence="14 15">
    <name type="scientific">Lachnotalea glycerini</name>
    <dbReference type="NCBI Taxonomy" id="1763509"/>
    <lineage>
        <taxon>Bacteria</taxon>
        <taxon>Bacillati</taxon>
        <taxon>Bacillota</taxon>
        <taxon>Clostridia</taxon>
        <taxon>Lachnospirales</taxon>
        <taxon>Lachnospiraceae</taxon>
        <taxon>Lachnotalea</taxon>
    </lineage>
</organism>
<dbReference type="OrthoDB" id="9794370at2"/>
<keyword evidence="7" id="KW-0238">DNA-binding</keyword>
<dbReference type="Pfam" id="PF00072">
    <property type="entry name" value="Response_reg"/>
    <property type="match status" value="1"/>
</dbReference>